<keyword evidence="4 5" id="KW-0472">Membrane</keyword>
<gene>
    <name evidence="5" type="primary">yciB</name>
    <name evidence="6" type="ORF">GTZ99_07530</name>
</gene>
<accession>A0ABW9XCX9</accession>
<feature type="transmembrane region" description="Helical" evidence="5">
    <location>
        <begin position="181"/>
        <end position="202"/>
    </location>
</feature>
<name>A0ABW9XCX9_9SPHN</name>
<keyword evidence="2 5" id="KW-0812">Transmembrane</keyword>
<feature type="transmembrane region" description="Helical" evidence="5">
    <location>
        <begin position="113"/>
        <end position="136"/>
    </location>
</feature>
<dbReference type="HAMAP" id="MF_00189">
    <property type="entry name" value="YciB"/>
    <property type="match status" value="1"/>
</dbReference>
<evidence type="ECO:0000256" key="5">
    <source>
        <dbReference type="HAMAP-Rule" id="MF_00189"/>
    </source>
</evidence>
<feature type="transmembrane region" description="Helical" evidence="5">
    <location>
        <begin position="83"/>
        <end position="101"/>
    </location>
</feature>
<evidence type="ECO:0000256" key="2">
    <source>
        <dbReference type="ARBA" id="ARBA00022692"/>
    </source>
</evidence>
<dbReference type="InterPro" id="IPR006008">
    <property type="entry name" value="YciB"/>
</dbReference>
<comment type="caution">
    <text evidence="6">The sequence shown here is derived from an EMBL/GenBank/DDBJ whole genome shotgun (WGS) entry which is preliminary data.</text>
</comment>
<dbReference type="Pfam" id="PF04279">
    <property type="entry name" value="IspA"/>
    <property type="match status" value="1"/>
</dbReference>
<feature type="transmembrane region" description="Helical" evidence="5">
    <location>
        <begin position="49"/>
        <end position="71"/>
    </location>
</feature>
<evidence type="ECO:0000313" key="7">
    <source>
        <dbReference type="Proteomes" id="UP000753724"/>
    </source>
</evidence>
<sequence length="222" mass="24545">MSDTAPAAPQKPKSTGWVKIAVDYGPMLAFFLSYRLLRPAKDAADALGVGEMLAVTKSTGVFIAATLIALVVSKWKLGKIAPMLWLSTLLVVFFGGLTILLHDAVWVQIKPTAIYLLLGGTLLVGWWRGTALLKILMEDAFVGLSDRGWMVLSRNWGWYFLFMAALNEVLRALYNQANGHLDVWIAAKLWVFMPMSFLFTFAHMPYLMKQGLGAEASDESAQ</sequence>
<feature type="transmembrane region" description="Helical" evidence="5">
    <location>
        <begin position="156"/>
        <end position="174"/>
    </location>
</feature>
<feature type="transmembrane region" description="Helical" evidence="5">
    <location>
        <begin position="20"/>
        <end position="37"/>
    </location>
</feature>
<dbReference type="PANTHER" id="PTHR36917">
    <property type="entry name" value="INTRACELLULAR SEPTATION PROTEIN A-RELATED"/>
    <property type="match status" value="1"/>
</dbReference>
<evidence type="ECO:0000313" key="6">
    <source>
        <dbReference type="EMBL" id="NBC36402.1"/>
    </source>
</evidence>
<protein>
    <recommendedName>
        <fullName evidence="5">Inner membrane-spanning protein YciB</fullName>
    </recommendedName>
</protein>
<proteinExistence type="inferred from homology"/>
<dbReference type="Proteomes" id="UP000753724">
    <property type="component" value="Unassembled WGS sequence"/>
</dbReference>
<keyword evidence="5" id="KW-0997">Cell inner membrane</keyword>
<evidence type="ECO:0000256" key="3">
    <source>
        <dbReference type="ARBA" id="ARBA00022989"/>
    </source>
</evidence>
<evidence type="ECO:0000256" key="1">
    <source>
        <dbReference type="ARBA" id="ARBA00022475"/>
    </source>
</evidence>
<comment type="subcellular location">
    <subcellularLocation>
        <location evidence="5">Cell inner membrane</location>
        <topology evidence="5">Multi-pass membrane protein</topology>
    </subcellularLocation>
</comment>
<comment type="function">
    <text evidence="5">Plays a role in cell envelope biogenesis, maintenance of cell envelope integrity and membrane homeostasis.</text>
</comment>
<dbReference type="RefSeq" id="WP_161717621.1">
    <property type="nucleotide sequence ID" value="NZ_JAAAPO010000002.1"/>
</dbReference>
<organism evidence="6 7">
    <name type="scientific">Novosphingobium ovatum</name>
    <dbReference type="NCBI Taxonomy" id="1908523"/>
    <lineage>
        <taxon>Bacteria</taxon>
        <taxon>Pseudomonadati</taxon>
        <taxon>Pseudomonadota</taxon>
        <taxon>Alphaproteobacteria</taxon>
        <taxon>Sphingomonadales</taxon>
        <taxon>Sphingomonadaceae</taxon>
        <taxon>Novosphingobium</taxon>
    </lineage>
</organism>
<reference evidence="7" key="1">
    <citation type="submission" date="2020-01" db="EMBL/GenBank/DDBJ databases">
        <title>Sphingomonas sp. strain CSW-10.</title>
        <authorList>
            <person name="Chen W.-M."/>
        </authorList>
    </citation>
    <scope>NUCLEOTIDE SEQUENCE [LARGE SCALE GENOMIC DNA]</scope>
    <source>
        <strain evidence="7">FSY-8</strain>
    </source>
</reference>
<keyword evidence="7" id="KW-1185">Reference proteome</keyword>
<dbReference type="EMBL" id="JAAAPO010000002">
    <property type="protein sequence ID" value="NBC36402.1"/>
    <property type="molecule type" value="Genomic_DNA"/>
</dbReference>
<evidence type="ECO:0000256" key="4">
    <source>
        <dbReference type="ARBA" id="ARBA00023136"/>
    </source>
</evidence>
<keyword evidence="3 5" id="KW-1133">Transmembrane helix</keyword>
<comment type="similarity">
    <text evidence="5">Belongs to the YciB family.</text>
</comment>
<dbReference type="PANTHER" id="PTHR36917:SF1">
    <property type="entry name" value="INNER MEMBRANE-SPANNING PROTEIN YCIB"/>
    <property type="match status" value="1"/>
</dbReference>
<keyword evidence="1 5" id="KW-1003">Cell membrane</keyword>